<feature type="compositionally biased region" description="Low complexity" evidence="1">
    <location>
        <begin position="18"/>
        <end position="51"/>
    </location>
</feature>
<accession>A0AAN6S7B3</accession>
<gene>
    <name evidence="2" type="ORF">QBC46DRAFT_362340</name>
</gene>
<dbReference type="PANTHER" id="PTHR28186:SF1">
    <property type="entry name" value="MEIOTICALLY UP-REGULATED GENE 9 PROTEIN"/>
    <property type="match status" value="1"/>
</dbReference>
<feature type="compositionally biased region" description="Basic and acidic residues" evidence="1">
    <location>
        <begin position="121"/>
        <end position="132"/>
    </location>
</feature>
<comment type="caution">
    <text evidence="2">The sequence shown here is derived from an EMBL/GenBank/DDBJ whole genome shotgun (WGS) entry which is preliminary data.</text>
</comment>
<feature type="compositionally biased region" description="Basic residues" evidence="1">
    <location>
        <begin position="401"/>
        <end position="412"/>
    </location>
</feature>
<feature type="compositionally biased region" description="Low complexity" evidence="1">
    <location>
        <begin position="271"/>
        <end position="287"/>
    </location>
</feature>
<keyword evidence="3" id="KW-1185">Reference proteome</keyword>
<evidence type="ECO:0000313" key="2">
    <source>
        <dbReference type="EMBL" id="KAK3942708.1"/>
    </source>
</evidence>
<proteinExistence type="predicted"/>
<dbReference type="Pfam" id="PF10295">
    <property type="entry name" value="DUF2406"/>
    <property type="match status" value="1"/>
</dbReference>
<dbReference type="Proteomes" id="UP001303473">
    <property type="component" value="Unassembled WGS sequence"/>
</dbReference>
<feature type="compositionally biased region" description="Basic and acidic residues" evidence="1">
    <location>
        <begin position="52"/>
        <end position="81"/>
    </location>
</feature>
<reference evidence="3" key="1">
    <citation type="journal article" date="2023" name="Mol. Phylogenet. Evol.">
        <title>Genome-scale phylogeny and comparative genomics of the fungal order Sordariales.</title>
        <authorList>
            <person name="Hensen N."/>
            <person name="Bonometti L."/>
            <person name="Westerberg I."/>
            <person name="Brannstrom I.O."/>
            <person name="Guillou S."/>
            <person name="Cros-Aarteil S."/>
            <person name="Calhoun S."/>
            <person name="Haridas S."/>
            <person name="Kuo A."/>
            <person name="Mondo S."/>
            <person name="Pangilinan J."/>
            <person name="Riley R."/>
            <person name="LaButti K."/>
            <person name="Andreopoulos B."/>
            <person name="Lipzen A."/>
            <person name="Chen C."/>
            <person name="Yan M."/>
            <person name="Daum C."/>
            <person name="Ng V."/>
            <person name="Clum A."/>
            <person name="Steindorff A."/>
            <person name="Ohm R.A."/>
            <person name="Martin F."/>
            <person name="Silar P."/>
            <person name="Natvig D.O."/>
            <person name="Lalanne C."/>
            <person name="Gautier V."/>
            <person name="Ament-Velasquez S.L."/>
            <person name="Kruys A."/>
            <person name="Hutchinson M.I."/>
            <person name="Powell A.J."/>
            <person name="Barry K."/>
            <person name="Miller A.N."/>
            <person name="Grigoriev I.V."/>
            <person name="Debuchy R."/>
            <person name="Gladieux P."/>
            <person name="Hiltunen Thoren M."/>
            <person name="Johannesson H."/>
        </authorList>
    </citation>
    <scope>NUCLEOTIDE SEQUENCE [LARGE SCALE GENOMIC DNA]</scope>
    <source>
        <strain evidence="3">CBS 340.73</strain>
    </source>
</reference>
<dbReference type="PANTHER" id="PTHR28186">
    <property type="entry name" value="MEIOTICALLY UP-REGULATED GENE 9 PROTEIN"/>
    <property type="match status" value="1"/>
</dbReference>
<feature type="compositionally biased region" description="Polar residues" evidence="1">
    <location>
        <begin position="290"/>
        <end position="301"/>
    </location>
</feature>
<evidence type="ECO:0000256" key="1">
    <source>
        <dbReference type="SAM" id="MobiDB-lite"/>
    </source>
</evidence>
<feature type="region of interest" description="Disordered" evidence="1">
    <location>
        <begin position="1"/>
        <end position="132"/>
    </location>
</feature>
<feature type="region of interest" description="Disordered" evidence="1">
    <location>
        <begin position="195"/>
        <end position="240"/>
    </location>
</feature>
<dbReference type="AlphaFoldDB" id="A0AAN6S7B3"/>
<sequence>MANQTSYPPPAPSHNYVQAQQPQQHQSQNQQVTQQKSRPQPQSRKSRSFSFRSDKSHGSGNKIDLRETSAEKESKRLHSKADPTLAMNEAEPSEIAANLKSSLAPLRNIQHKDAFGNPIADPDRSNPTRSRWERPLDTIRAFEAAIDGDYNKRRSFLRSESESVAWGNSRRNSHYGGNGVSGRFPHESYYGGRPPSTIYANRGEGSQYDLRHGAGGQRDGFHDQHNGYPPSSQNPGRRMYPRMASEPQFVGGSRQQQPNEYTLPSNHRSYETVASASGSGTSGEPPGYQTDPTSSDNSSVERMQATAPKRKPEPVNDYGIGFSQNTTYQAPTFTLGVRNNGMNGRAVEGYQSPANVALGYGNGNSPAPPPVPQKERGTILRKPTATEFVQERPAAPEKRKSWFARRFSKQAA</sequence>
<organism evidence="2 3">
    <name type="scientific">Diplogelasinospora grovesii</name>
    <dbReference type="NCBI Taxonomy" id="303347"/>
    <lineage>
        <taxon>Eukaryota</taxon>
        <taxon>Fungi</taxon>
        <taxon>Dikarya</taxon>
        <taxon>Ascomycota</taxon>
        <taxon>Pezizomycotina</taxon>
        <taxon>Sordariomycetes</taxon>
        <taxon>Sordariomycetidae</taxon>
        <taxon>Sordariales</taxon>
        <taxon>Diplogelasinosporaceae</taxon>
        <taxon>Diplogelasinospora</taxon>
    </lineage>
</organism>
<feature type="region of interest" description="Disordered" evidence="1">
    <location>
        <begin position="390"/>
        <end position="412"/>
    </location>
</feature>
<feature type="region of interest" description="Disordered" evidence="1">
    <location>
        <begin position="271"/>
        <end position="323"/>
    </location>
</feature>
<dbReference type="InterPro" id="IPR018809">
    <property type="entry name" value="DUF2406"/>
</dbReference>
<evidence type="ECO:0000313" key="3">
    <source>
        <dbReference type="Proteomes" id="UP001303473"/>
    </source>
</evidence>
<dbReference type="EMBL" id="MU853771">
    <property type="protein sequence ID" value="KAK3942708.1"/>
    <property type="molecule type" value="Genomic_DNA"/>
</dbReference>
<protein>
    <submittedName>
        <fullName evidence="2">Meiotically up-regulated gene 9 protein</fullName>
    </submittedName>
</protein>
<name>A0AAN6S7B3_9PEZI</name>